<sequence>MQTATRAREWGEQACGPPVGSFPARCPLWIWPHRAKTNPQDGKGALEKAKKYAGGGQSRGNGAFKHSMKLFPGHRRLQKPRHGVAREGESAPRGKGAFLGWRGPTLESLAEFGSLTGDRGQEKPQKNLIGGPYVDLLKGGFRIW</sequence>
<reference evidence="2 3" key="1">
    <citation type="submission" date="2020-04" db="EMBL/GenBank/DDBJ databases">
        <authorList>
            <person name="Wallbank WR R."/>
            <person name="Pardo Diaz C."/>
            <person name="Kozak K."/>
            <person name="Martin S."/>
            <person name="Jiggins C."/>
            <person name="Moest M."/>
            <person name="Warren A I."/>
            <person name="Byers J.R.P. K."/>
            <person name="Montejo-Kovacevich G."/>
            <person name="Yen C E."/>
        </authorList>
    </citation>
    <scope>NUCLEOTIDE SEQUENCE [LARGE SCALE GENOMIC DNA]</scope>
</reference>
<feature type="region of interest" description="Disordered" evidence="1">
    <location>
        <begin position="37"/>
        <end position="100"/>
    </location>
</feature>
<protein>
    <submittedName>
        <fullName evidence="2">Uncharacterized protein</fullName>
    </submittedName>
</protein>
<organism evidence="2 3">
    <name type="scientific">Arctia plantaginis</name>
    <name type="common">Wood tiger moth</name>
    <name type="synonym">Phalaena plantaginis</name>
    <dbReference type="NCBI Taxonomy" id="874455"/>
    <lineage>
        <taxon>Eukaryota</taxon>
        <taxon>Metazoa</taxon>
        <taxon>Ecdysozoa</taxon>
        <taxon>Arthropoda</taxon>
        <taxon>Hexapoda</taxon>
        <taxon>Insecta</taxon>
        <taxon>Pterygota</taxon>
        <taxon>Neoptera</taxon>
        <taxon>Endopterygota</taxon>
        <taxon>Lepidoptera</taxon>
        <taxon>Glossata</taxon>
        <taxon>Ditrysia</taxon>
        <taxon>Noctuoidea</taxon>
        <taxon>Erebidae</taxon>
        <taxon>Arctiinae</taxon>
        <taxon>Arctia</taxon>
    </lineage>
</organism>
<comment type="caution">
    <text evidence="2">The sequence shown here is derived from an EMBL/GenBank/DDBJ whole genome shotgun (WGS) entry which is preliminary data.</text>
</comment>
<dbReference type="OrthoDB" id="7475975at2759"/>
<evidence type="ECO:0000313" key="3">
    <source>
        <dbReference type="Proteomes" id="UP000494256"/>
    </source>
</evidence>
<feature type="compositionally biased region" description="Basic residues" evidence="1">
    <location>
        <begin position="66"/>
        <end position="83"/>
    </location>
</feature>
<dbReference type="EMBL" id="CADEBD010000660">
    <property type="protein sequence ID" value="CAB3258645.1"/>
    <property type="molecule type" value="Genomic_DNA"/>
</dbReference>
<dbReference type="AlphaFoldDB" id="A0A8S1B9Y7"/>
<accession>A0A8S1B9Y7</accession>
<evidence type="ECO:0000313" key="2">
    <source>
        <dbReference type="EMBL" id="CAB3258645.1"/>
    </source>
</evidence>
<evidence type="ECO:0000256" key="1">
    <source>
        <dbReference type="SAM" id="MobiDB-lite"/>
    </source>
</evidence>
<proteinExistence type="predicted"/>
<dbReference type="Proteomes" id="UP000494256">
    <property type="component" value="Unassembled WGS sequence"/>
</dbReference>
<name>A0A8S1B9Y7_ARCPL</name>
<gene>
    <name evidence="2" type="ORF">APLA_LOCUS16280</name>
</gene>